<dbReference type="SUPFAM" id="SSF57959">
    <property type="entry name" value="Leucine zipper domain"/>
    <property type="match status" value="1"/>
</dbReference>
<keyword evidence="6" id="KW-0804">Transcription</keyword>
<keyword evidence="5" id="KW-0010">Activator</keyword>
<keyword evidence="3" id="KW-0805">Transcription regulation</keyword>
<evidence type="ECO:0000313" key="10">
    <source>
        <dbReference type="EMBL" id="JAA62178.1"/>
    </source>
</evidence>
<evidence type="ECO:0000256" key="4">
    <source>
        <dbReference type="ARBA" id="ARBA00023125"/>
    </source>
</evidence>
<evidence type="ECO:0000256" key="2">
    <source>
        <dbReference type="ARBA" id="ARBA00009050"/>
    </source>
</evidence>
<reference evidence="10" key="2">
    <citation type="journal article" date="2015" name="J. Proteomics">
        <title>Sexual differences in the sialomes of the zebra tick, Rhipicephalus pulchellus.</title>
        <authorList>
            <person name="Tan A.W."/>
            <person name="Francischetti I.M."/>
            <person name="Slovak M."/>
            <person name="Kini R.M."/>
            <person name="Ribeiro J.M."/>
        </authorList>
    </citation>
    <scope>NUCLEOTIDE SEQUENCE</scope>
    <source>
        <tissue evidence="10">Salivary gland</tissue>
    </source>
</reference>
<dbReference type="AlphaFoldDB" id="L7MFY4"/>
<dbReference type="PANTHER" id="PTHR21051:SF4">
    <property type="entry name" value="CAMP-RESPONSIVE ELEMENT-BINDING PROTEIN-LIKE 2"/>
    <property type="match status" value="1"/>
</dbReference>
<dbReference type="InterPro" id="IPR046347">
    <property type="entry name" value="bZIP_sf"/>
</dbReference>
<feature type="compositionally biased region" description="Basic and acidic residues" evidence="8">
    <location>
        <begin position="65"/>
        <end position="82"/>
    </location>
</feature>
<proteinExistence type="evidence at transcript level"/>
<keyword evidence="4" id="KW-0238">DNA-binding</keyword>
<reference evidence="10" key="1">
    <citation type="submission" date="2012-11" db="EMBL/GenBank/DDBJ databases">
        <authorList>
            <person name="Lucero-Rivera Y.E."/>
            <person name="Tovar-Ramirez D."/>
        </authorList>
    </citation>
    <scope>NUCLEOTIDE SEQUENCE</scope>
    <source>
        <tissue evidence="10">Salivary gland</tissue>
    </source>
</reference>
<dbReference type="InterPro" id="IPR039250">
    <property type="entry name" value="CREBL2/REPTOR-BP"/>
</dbReference>
<evidence type="ECO:0000259" key="9">
    <source>
        <dbReference type="Pfam" id="PF07716"/>
    </source>
</evidence>
<dbReference type="Pfam" id="PF07716">
    <property type="entry name" value="bZIP_2"/>
    <property type="match status" value="1"/>
</dbReference>
<evidence type="ECO:0000256" key="6">
    <source>
        <dbReference type="ARBA" id="ARBA00023163"/>
    </source>
</evidence>
<keyword evidence="7" id="KW-0539">Nucleus</keyword>
<dbReference type="GO" id="GO:0003700">
    <property type="term" value="F:DNA-binding transcription factor activity"/>
    <property type="evidence" value="ECO:0007669"/>
    <property type="project" value="InterPro"/>
</dbReference>
<feature type="non-terminal residue" evidence="10">
    <location>
        <position position="1"/>
    </location>
</feature>
<dbReference type="GO" id="GO:0003677">
    <property type="term" value="F:DNA binding"/>
    <property type="evidence" value="ECO:0007669"/>
    <property type="project" value="UniProtKB-KW"/>
</dbReference>
<sequence length="150" mass="16807">GAQTAHRATSSNERGPTLKQPKHESAEEEGRGGRRGRRSSGSSVGTSASGGGGRSSSGGSGSGSKRCDMRAKLERSRQSARECRARKKLRYQYLEELVADREKAVLVLRHELDMYRQYFKEMDQGNIPEAVLEILEREQEEREQQIPQQE</sequence>
<dbReference type="Gene3D" id="1.20.5.170">
    <property type="match status" value="1"/>
</dbReference>
<evidence type="ECO:0000256" key="5">
    <source>
        <dbReference type="ARBA" id="ARBA00023159"/>
    </source>
</evidence>
<feature type="region of interest" description="Disordered" evidence="8">
    <location>
        <begin position="1"/>
        <end position="82"/>
    </location>
</feature>
<evidence type="ECO:0000256" key="3">
    <source>
        <dbReference type="ARBA" id="ARBA00023015"/>
    </source>
</evidence>
<dbReference type="InterPro" id="IPR004827">
    <property type="entry name" value="bZIP"/>
</dbReference>
<accession>L7MFY4</accession>
<evidence type="ECO:0000256" key="8">
    <source>
        <dbReference type="SAM" id="MobiDB-lite"/>
    </source>
</evidence>
<organism evidence="10">
    <name type="scientific">Rhipicephalus pulchellus</name>
    <name type="common">Yellow backed tick</name>
    <name type="synonym">Dermacentor pulchellus</name>
    <dbReference type="NCBI Taxonomy" id="72859"/>
    <lineage>
        <taxon>Eukaryota</taxon>
        <taxon>Metazoa</taxon>
        <taxon>Ecdysozoa</taxon>
        <taxon>Arthropoda</taxon>
        <taxon>Chelicerata</taxon>
        <taxon>Arachnida</taxon>
        <taxon>Acari</taxon>
        <taxon>Parasitiformes</taxon>
        <taxon>Ixodida</taxon>
        <taxon>Ixodoidea</taxon>
        <taxon>Ixodidae</taxon>
        <taxon>Rhipicephalinae</taxon>
        <taxon>Rhipicephalus</taxon>
        <taxon>Rhipicephalus</taxon>
    </lineage>
</organism>
<dbReference type="CDD" id="cd14709">
    <property type="entry name" value="bZIP_CREBL2"/>
    <property type="match status" value="1"/>
</dbReference>
<feature type="compositionally biased region" description="Polar residues" evidence="8">
    <location>
        <begin position="1"/>
        <end position="14"/>
    </location>
</feature>
<feature type="domain" description="BZIP" evidence="9">
    <location>
        <begin position="73"/>
        <end position="117"/>
    </location>
</feature>
<name>L7MFY4_RHIPC</name>
<protein>
    <submittedName>
        <fullName evidence="10">Putative camp responsive element binding protein-like 2</fullName>
    </submittedName>
</protein>
<evidence type="ECO:0000256" key="7">
    <source>
        <dbReference type="ARBA" id="ARBA00023242"/>
    </source>
</evidence>
<feature type="compositionally biased region" description="Gly residues" evidence="8">
    <location>
        <begin position="48"/>
        <end position="62"/>
    </location>
</feature>
<dbReference type="PANTHER" id="PTHR21051">
    <property type="entry name" value="CAMP-RESPONSIVE ELEMENT-BINDING PROTEIN-LIKE 2"/>
    <property type="match status" value="1"/>
</dbReference>
<evidence type="ECO:0000256" key="1">
    <source>
        <dbReference type="ARBA" id="ARBA00004123"/>
    </source>
</evidence>
<comment type="similarity">
    <text evidence="2">Belongs to the bZIP family. ATF subfamily.</text>
</comment>
<comment type="subcellular location">
    <subcellularLocation>
        <location evidence="1">Nucleus</location>
    </subcellularLocation>
</comment>
<dbReference type="GO" id="GO:0005634">
    <property type="term" value="C:nucleus"/>
    <property type="evidence" value="ECO:0007669"/>
    <property type="project" value="UniProtKB-SubCell"/>
</dbReference>
<dbReference type="EMBL" id="GACK01002856">
    <property type="protein sequence ID" value="JAA62178.1"/>
    <property type="molecule type" value="mRNA"/>
</dbReference>
<feature type="compositionally biased region" description="Basic and acidic residues" evidence="8">
    <location>
        <begin position="21"/>
        <end position="32"/>
    </location>
</feature>